<dbReference type="Pfam" id="PF02575">
    <property type="entry name" value="YbaB_DNA_bd"/>
    <property type="match status" value="1"/>
</dbReference>
<reference evidence="1 2" key="1">
    <citation type="submission" date="2021-03" db="EMBL/GenBank/DDBJ databases">
        <title>Sequencing the genomes of 1000 actinobacteria strains.</title>
        <authorList>
            <person name="Klenk H.-P."/>
        </authorList>
    </citation>
    <scope>NUCLEOTIDE SEQUENCE [LARGE SCALE GENOMIC DNA]</scope>
    <source>
        <strain evidence="1 2">DSM 46713</strain>
    </source>
</reference>
<dbReference type="Gene3D" id="3.30.1310.10">
    <property type="entry name" value="Nucleoid-associated protein YbaB-like domain"/>
    <property type="match status" value="1"/>
</dbReference>
<dbReference type="SUPFAM" id="SSF82607">
    <property type="entry name" value="YbaB-like"/>
    <property type="match status" value="1"/>
</dbReference>
<evidence type="ECO:0000313" key="1">
    <source>
        <dbReference type="EMBL" id="MBP2456293.1"/>
    </source>
</evidence>
<gene>
    <name evidence="1" type="ORF">JOF57_006269</name>
</gene>
<accession>A0ABS5A4H3</accession>
<keyword evidence="1" id="KW-0238">DNA-binding</keyword>
<protein>
    <submittedName>
        <fullName evidence="1">DNA-binding protein YbaB</fullName>
    </submittedName>
</protein>
<keyword evidence="2" id="KW-1185">Reference proteome</keyword>
<dbReference type="EMBL" id="JAGIOP010000003">
    <property type="protein sequence ID" value="MBP2456293.1"/>
    <property type="molecule type" value="Genomic_DNA"/>
</dbReference>
<organism evidence="1 2">
    <name type="scientific">Mycolicibacterium lutetiense</name>
    <dbReference type="NCBI Taxonomy" id="1641992"/>
    <lineage>
        <taxon>Bacteria</taxon>
        <taxon>Bacillati</taxon>
        <taxon>Actinomycetota</taxon>
        <taxon>Actinomycetes</taxon>
        <taxon>Mycobacteriales</taxon>
        <taxon>Mycobacteriaceae</taxon>
        <taxon>Mycolicibacterium</taxon>
    </lineage>
</organism>
<dbReference type="Proteomes" id="UP000694460">
    <property type="component" value="Unassembled WGS sequence"/>
</dbReference>
<dbReference type="GO" id="GO:0003677">
    <property type="term" value="F:DNA binding"/>
    <property type="evidence" value="ECO:0007669"/>
    <property type="project" value="UniProtKB-KW"/>
</dbReference>
<dbReference type="InterPro" id="IPR036894">
    <property type="entry name" value="YbaB-like_sf"/>
</dbReference>
<comment type="caution">
    <text evidence="1">The sequence shown here is derived from an EMBL/GenBank/DDBJ whole genome shotgun (WGS) entry which is preliminary data.</text>
</comment>
<evidence type="ECO:0000313" key="2">
    <source>
        <dbReference type="Proteomes" id="UP000694460"/>
    </source>
</evidence>
<proteinExistence type="predicted"/>
<sequence length="115" mass="12630">MTVYEYPDYAAHAEMVAGMKNRIERMTKVLAKLQQEWDDCAIDAASGNRDVSLTVDSKGRLMSLSLAEGCTVRYDHVGLEELINATLKSAVKAARIEAADIEKDISVDVHTAQNS</sequence>
<dbReference type="InterPro" id="IPR004401">
    <property type="entry name" value="YbaB/EbfC"/>
</dbReference>
<dbReference type="RefSeq" id="WP_209923928.1">
    <property type="nucleotide sequence ID" value="NZ_JAGIOP010000003.1"/>
</dbReference>
<name>A0ABS5A4H3_9MYCO</name>